<dbReference type="GO" id="GO:0016925">
    <property type="term" value="P:protein sumoylation"/>
    <property type="evidence" value="ECO:0007669"/>
    <property type="project" value="TreeGrafter"/>
</dbReference>
<name>A0A914XRJ8_9BILA</name>
<dbReference type="WBParaSite" id="PSAMB.scaffold9959size4483.g32924.t1">
    <property type="protein sequence ID" value="PSAMB.scaffold9959size4483.g32924.t1"/>
    <property type="gene ID" value="PSAMB.scaffold9959size4483.g32924"/>
</dbReference>
<dbReference type="PANTHER" id="PTHR22663">
    <property type="entry name" value="RING FINGER PROTEIN NARYA-RELATED"/>
    <property type="match status" value="1"/>
</dbReference>
<feature type="region of interest" description="Disordered" evidence="6">
    <location>
        <begin position="143"/>
        <end position="196"/>
    </location>
</feature>
<keyword evidence="8" id="KW-1185">Reference proteome</keyword>
<dbReference type="PROSITE" id="PS00518">
    <property type="entry name" value="ZF_RING_1"/>
    <property type="match status" value="1"/>
</dbReference>
<dbReference type="AlphaFoldDB" id="A0A914XRJ8"/>
<accession>A0A914XRJ8</accession>
<feature type="compositionally biased region" description="Basic and acidic residues" evidence="6">
    <location>
        <begin position="143"/>
        <end position="164"/>
    </location>
</feature>
<evidence type="ECO:0000313" key="8">
    <source>
        <dbReference type="Proteomes" id="UP000887566"/>
    </source>
</evidence>
<evidence type="ECO:0000256" key="3">
    <source>
        <dbReference type="ARBA" id="ARBA00022833"/>
    </source>
</evidence>
<dbReference type="GO" id="GO:0000795">
    <property type="term" value="C:synaptonemal complex"/>
    <property type="evidence" value="ECO:0007669"/>
    <property type="project" value="InterPro"/>
</dbReference>
<keyword evidence="1" id="KW-0479">Metal-binding</keyword>
<keyword evidence="3" id="KW-0862">Zinc</keyword>
<dbReference type="GO" id="GO:0007129">
    <property type="term" value="P:homologous chromosome pairing at meiosis"/>
    <property type="evidence" value="ECO:0007669"/>
    <property type="project" value="TreeGrafter"/>
</dbReference>
<evidence type="ECO:0000256" key="4">
    <source>
        <dbReference type="ARBA" id="ARBA00023254"/>
    </source>
</evidence>
<evidence type="ECO:0000256" key="5">
    <source>
        <dbReference type="PROSITE-ProRule" id="PRU00175"/>
    </source>
</evidence>
<dbReference type="InterPro" id="IPR042123">
    <property type="entry name" value="Zip3/RNF212-like"/>
</dbReference>
<evidence type="ECO:0000256" key="1">
    <source>
        <dbReference type="ARBA" id="ARBA00022723"/>
    </source>
</evidence>
<dbReference type="SUPFAM" id="SSF57850">
    <property type="entry name" value="RING/U-box"/>
    <property type="match status" value="1"/>
</dbReference>
<dbReference type="InterPro" id="IPR013083">
    <property type="entry name" value="Znf_RING/FYVE/PHD"/>
</dbReference>
<organism evidence="8 9">
    <name type="scientific">Plectus sambesii</name>
    <dbReference type="NCBI Taxonomy" id="2011161"/>
    <lineage>
        <taxon>Eukaryota</taxon>
        <taxon>Metazoa</taxon>
        <taxon>Ecdysozoa</taxon>
        <taxon>Nematoda</taxon>
        <taxon>Chromadorea</taxon>
        <taxon>Plectida</taxon>
        <taxon>Plectina</taxon>
        <taxon>Plectoidea</taxon>
        <taxon>Plectidae</taxon>
        <taxon>Plectus</taxon>
    </lineage>
</organism>
<evidence type="ECO:0000313" key="9">
    <source>
        <dbReference type="WBParaSite" id="PSAMB.scaffold9959size4483.g32924.t1"/>
    </source>
</evidence>
<keyword evidence="2 5" id="KW-0863">Zinc-finger</keyword>
<keyword evidence="4" id="KW-0469">Meiosis</keyword>
<dbReference type="GO" id="GO:0019789">
    <property type="term" value="F:SUMO transferase activity"/>
    <property type="evidence" value="ECO:0007669"/>
    <property type="project" value="InterPro"/>
</dbReference>
<dbReference type="PROSITE" id="PS50089">
    <property type="entry name" value="ZF_RING_2"/>
    <property type="match status" value="1"/>
</dbReference>
<dbReference type="Proteomes" id="UP000887566">
    <property type="component" value="Unplaced"/>
</dbReference>
<reference evidence="9" key="1">
    <citation type="submission" date="2022-11" db="UniProtKB">
        <authorList>
            <consortium name="WormBaseParasite"/>
        </authorList>
    </citation>
    <scope>IDENTIFICATION</scope>
</reference>
<dbReference type="GO" id="GO:0007131">
    <property type="term" value="P:reciprocal meiotic recombination"/>
    <property type="evidence" value="ECO:0007669"/>
    <property type="project" value="InterPro"/>
</dbReference>
<dbReference type="Pfam" id="PF14634">
    <property type="entry name" value="zf-RING_5"/>
    <property type="match status" value="1"/>
</dbReference>
<dbReference type="PANTHER" id="PTHR22663:SF17">
    <property type="entry name" value="RING FINGER PROTEIN NARYA-RELATED"/>
    <property type="match status" value="1"/>
</dbReference>
<feature type="domain" description="RING-type" evidence="7">
    <location>
        <begin position="21"/>
        <end position="61"/>
    </location>
</feature>
<dbReference type="InterPro" id="IPR001841">
    <property type="entry name" value="Znf_RING"/>
</dbReference>
<dbReference type="GO" id="GO:0008270">
    <property type="term" value="F:zinc ion binding"/>
    <property type="evidence" value="ECO:0007669"/>
    <property type="project" value="UniProtKB-KW"/>
</dbReference>
<evidence type="ECO:0000259" key="7">
    <source>
        <dbReference type="PROSITE" id="PS50089"/>
    </source>
</evidence>
<evidence type="ECO:0000256" key="2">
    <source>
        <dbReference type="ARBA" id="ARBA00022771"/>
    </source>
</evidence>
<dbReference type="Gene3D" id="3.30.40.10">
    <property type="entry name" value="Zinc/RING finger domain, C3HC4 (zinc finger)"/>
    <property type="match status" value="1"/>
</dbReference>
<sequence>MINRIEDKTGETAEMADWTHCNICMRQPSTDVAFFLTGCGHILCKNCVDSGAADPQCKVCNQKSGVLEINRHLQPDLQEFFKDPKDLLVRYQQKLNKVFEFQSAHRKRINKYHKDLQQKATKMAQYFQNEMKKKSELERQYKMTKEQNKQLQEKITRQQEELRSYKTQMYQYQASAERHRSTQVPHYRSRSPNSTG</sequence>
<feature type="compositionally biased region" description="Polar residues" evidence="6">
    <location>
        <begin position="165"/>
        <end position="174"/>
    </location>
</feature>
<evidence type="ECO:0000256" key="6">
    <source>
        <dbReference type="SAM" id="MobiDB-lite"/>
    </source>
</evidence>
<dbReference type="SMART" id="SM00184">
    <property type="entry name" value="RING"/>
    <property type="match status" value="1"/>
</dbReference>
<dbReference type="InterPro" id="IPR017907">
    <property type="entry name" value="Znf_RING_CS"/>
</dbReference>
<proteinExistence type="predicted"/>
<protein>
    <submittedName>
        <fullName evidence="9">RING-type domain-containing protein</fullName>
    </submittedName>
</protein>